<name>A0A0D8XJ89_DICVI</name>
<dbReference type="Proteomes" id="UP000053766">
    <property type="component" value="Unassembled WGS sequence"/>
</dbReference>
<dbReference type="AlphaFoldDB" id="A0A0D8XJ89"/>
<feature type="compositionally biased region" description="Basic and acidic residues" evidence="1">
    <location>
        <begin position="55"/>
        <end position="74"/>
    </location>
</feature>
<feature type="compositionally biased region" description="Polar residues" evidence="1">
    <location>
        <begin position="182"/>
        <end position="192"/>
    </location>
</feature>
<sequence length="273" mass="30322">MRGNSKNVVVDEQPAYPDYNRSVYADPQVIEAGPKPSLCFCDFYAPANVRVISTQKHDSTSKSHSAESCKKIRVTDLQGMKDTTEKSGAKASSAATESTRKKGDAKKKSDEAEKYSFIRKGRADCSVYEQRFSESFAASDLDLYDSSPKQGQEVDMRKLEAYFSETNMDATEKAPATRKKSTTSVTNKNATPKSSRTKTRETKKTSRDRKSKKKKISSQEFEKPASASSSNVRVHKGIGIFSLLKGESPSMIFQLKIISEERKVVTMTIMSLS</sequence>
<protein>
    <submittedName>
        <fullName evidence="2">Uncharacterized protein</fullName>
    </submittedName>
</protein>
<feature type="region of interest" description="Disordered" evidence="1">
    <location>
        <begin position="167"/>
        <end position="229"/>
    </location>
</feature>
<reference evidence="2 3" key="1">
    <citation type="submission" date="2013-11" db="EMBL/GenBank/DDBJ databases">
        <title>Draft genome of the bovine lungworm Dictyocaulus viviparus.</title>
        <authorList>
            <person name="Mitreva M."/>
        </authorList>
    </citation>
    <scope>NUCLEOTIDE SEQUENCE [LARGE SCALE GENOMIC DNA]</scope>
    <source>
        <strain evidence="2 3">HannoverDv2000</strain>
    </source>
</reference>
<feature type="compositionally biased region" description="Basic and acidic residues" evidence="1">
    <location>
        <begin position="98"/>
        <end position="113"/>
    </location>
</feature>
<organism evidence="2 3">
    <name type="scientific">Dictyocaulus viviparus</name>
    <name type="common">Bovine lungworm</name>
    <dbReference type="NCBI Taxonomy" id="29172"/>
    <lineage>
        <taxon>Eukaryota</taxon>
        <taxon>Metazoa</taxon>
        <taxon>Ecdysozoa</taxon>
        <taxon>Nematoda</taxon>
        <taxon>Chromadorea</taxon>
        <taxon>Rhabditida</taxon>
        <taxon>Rhabditina</taxon>
        <taxon>Rhabditomorpha</taxon>
        <taxon>Strongyloidea</taxon>
        <taxon>Metastrongylidae</taxon>
        <taxon>Dictyocaulus</taxon>
    </lineage>
</organism>
<evidence type="ECO:0000256" key="1">
    <source>
        <dbReference type="SAM" id="MobiDB-lite"/>
    </source>
</evidence>
<evidence type="ECO:0000313" key="3">
    <source>
        <dbReference type="Proteomes" id="UP000053766"/>
    </source>
</evidence>
<dbReference type="EMBL" id="KN716523">
    <property type="protein sequence ID" value="KJH43827.1"/>
    <property type="molecule type" value="Genomic_DNA"/>
</dbReference>
<proteinExistence type="predicted"/>
<gene>
    <name evidence="2" type="ORF">DICVIV_10153</name>
</gene>
<keyword evidence="3" id="KW-1185">Reference proteome</keyword>
<feature type="compositionally biased region" description="Basic residues" evidence="1">
    <location>
        <begin position="206"/>
        <end position="216"/>
    </location>
</feature>
<accession>A0A0D8XJ89</accession>
<evidence type="ECO:0000313" key="2">
    <source>
        <dbReference type="EMBL" id="KJH43827.1"/>
    </source>
</evidence>
<reference evidence="3" key="2">
    <citation type="journal article" date="2016" name="Sci. Rep.">
        <title>Dictyocaulus viviparus genome, variome and transcriptome elucidate lungworm biology and support future intervention.</title>
        <authorList>
            <person name="McNulty S.N."/>
            <person name="Strube C."/>
            <person name="Rosa B.A."/>
            <person name="Martin J.C."/>
            <person name="Tyagi R."/>
            <person name="Choi Y.J."/>
            <person name="Wang Q."/>
            <person name="Hallsworth Pepin K."/>
            <person name="Zhang X."/>
            <person name="Ozersky P."/>
            <person name="Wilson R.K."/>
            <person name="Sternberg P.W."/>
            <person name="Gasser R.B."/>
            <person name="Mitreva M."/>
        </authorList>
    </citation>
    <scope>NUCLEOTIDE SEQUENCE [LARGE SCALE GENOMIC DNA]</scope>
    <source>
        <strain evidence="3">HannoverDv2000</strain>
    </source>
</reference>
<feature type="region of interest" description="Disordered" evidence="1">
    <location>
        <begin position="54"/>
        <end position="113"/>
    </location>
</feature>